<evidence type="ECO:0000256" key="9">
    <source>
        <dbReference type="SAM" id="Phobius"/>
    </source>
</evidence>
<name>A0A9E2L2P2_9SPIR</name>
<organism evidence="11 12">
    <name type="scientific">Candidatus Treponema excrementipullorum</name>
    <dbReference type="NCBI Taxonomy" id="2838768"/>
    <lineage>
        <taxon>Bacteria</taxon>
        <taxon>Pseudomonadati</taxon>
        <taxon>Spirochaetota</taxon>
        <taxon>Spirochaetia</taxon>
        <taxon>Spirochaetales</taxon>
        <taxon>Treponemataceae</taxon>
        <taxon>Treponema</taxon>
    </lineage>
</organism>
<keyword evidence="9" id="KW-1133">Transmembrane helix</keyword>
<dbReference type="Gene3D" id="3.30.450.20">
    <property type="entry name" value="PAS domain"/>
    <property type="match status" value="1"/>
</dbReference>
<dbReference type="PANTHER" id="PTHR45453:SF1">
    <property type="entry name" value="PHOSPHATE REGULON SENSOR PROTEIN PHOR"/>
    <property type="match status" value="1"/>
</dbReference>
<dbReference type="SMART" id="SM00387">
    <property type="entry name" value="HATPase_c"/>
    <property type="match status" value="1"/>
</dbReference>
<dbReference type="Gene3D" id="3.30.565.10">
    <property type="entry name" value="Histidine kinase-like ATPase, C-terminal domain"/>
    <property type="match status" value="1"/>
</dbReference>
<evidence type="ECO:0000259" key="10">
    <source>
        <dbReference type="PROSITE" id="PS50109"/>
    </source>
</evidence>
<keyword evidence="5 11" id="KW-0418">Kinase</keyword>
<dbReference type="CDD" id="cd00082">
    <property type="entry name" value="HisKA"/>
    <property type="match status" value="1"/>
</dbReference>
<dbReference type="InterPro" id="IPR036890">
    <property type="entry name" value="HATPase_C_sf"/>
</dbReference>
<reference evidence="11" key="2">
    <citation type="submission" date="2021-04" db="EMBL/GenBank/DDBJ databases">
        <authorList>
            <person name="Gilroy R."/>
        </authorList>
    </citation>
    <scope>NUCLEOTIDE SEQUENCE</scope>
    <source>
        <strain evidence="11">Gambia15-2214</strain>
    </source>
</reference>
<keyword evidence="6" id="KW-0902">Two-component regulatory system</keyword>
<dbReference type="InterPro" id="IPR003661">
    <property type="entry name" value="HisK_dim/P_dom"/>
</dbReference>
<proteinExistence type="predicted"/>
<keyword evidence="9" id="KW-0812">Transmembrane</keyword>
<evidence type="ECO:0000256" key="6">
    <source>
        <dbReference type="ARBA" id="ARBA00023012"/>
    </source>
</evidence>
<reference evidence="11" key="1">
    <citation type="journal article" date="2021" name="PeerJ">
        <title>Extensive microbial diversity within the chicken gut microbiome revealed by metagenomics and culture.</title>
        <authorList>
            <person name="Gilroy R."/>
            <person name="Ravi A."/>
            <person name="Getino M."/>
            <person name="Pursley I."/>
            <person name="Horton D.L."/>
            <person name="Alikhan N.F."/>
            <person name="Baker D."/>
            <person name="Gharbi K."/>
            <person name="Hall N."/>
            <person name="Watson M."/>
            <person name="Adriaenssens E.M."/>
            <person name="Foster-Nyarko E."/>
            <person name="Jarju S."/>
            <person name="Secka A."/>
            <person name="Antonio M."/>
            <person name="Oren A."/>
            <person name="Chaudhuri R.R."/>
            <person name="La Ragione R."/>
            <person name="Hildebrand F."/>
            <person name="Pallen M.J."/>
        </authorList>
    </citation>
    <scope>NUCLEOTIDE SEQUENCE</scope>
    <source>
        <strain evidence="11">Gambia15-2214</strain>
    </source>
</reference>
<keyword evidence="3" id="KW-0597">Phosphoprotein</keyword>
<dbReference type="Proteomes" id="UP000823914">
    <property type="component" value="Unassembled WGS sequence"/>
</dbReference>
<feature type="transmembrane region" description="Helical" evidence="9">
    <location>
        <begin position="6"/>
        <end position="32"/>
    </location>
</feature>
<dbReference type="EC" id="2.7.13.3" evidence="2"/>
<gene>
    <name evidence="11" type="ORF">IAA16_08995</name>
</gene>
<dbReference type="PANTHER" id="PTHR45453">
    <property type="entry name" value="PHOSPHATE REGULON SENSOR PROTEIN PHOR"/>
    <property type="match status" value="1"/>
</dbReference>
<dbReference type="CDD" id="cd00075">
    <property type="entry name" value="HATPase"/>
    <property type="match status" value="1"/>
</dbReference>
<dbReference type="Gene3D" id="1.10.287.130">
    <property type="match status" value="1"/>
</dbReference>
<accession>A0A9E2L2P2</accession>
<keyword evidence="4" id="KW-0808">Transferase</keyword>
<dbReference type="SMART" id="SM00388">
    <property type="entry name" value="HisKA"/>
    <property type="match status" value="1"/>
</dbReference>
<dbReference type="EMBL" id="JAHLFV010000207">
    <property type="protein sequence ID" value="MBU3850689.1"/>
    <property type="molecule type" value="Genomic_DNA"/>
</dbReference>
<dbReference type="Pfam" id="PF02518">
    <property type="entry name" value="HATPase_c"/>
    <property type="match status" value="1"/>
</dbReference>
<dbReference type="InterPro" id="IPR004358">
    <property type="entry name" value="Sig_transdc_His_kin-like_C"/>
</dbReference>
<evidence type="ECO:0000313" key="11">
    <source>
        <dbReference type="EMBL" id="MBU3850689.1"/>
    </source>
</evidence>
<dbReference type="GO" id="GO:0000155">
    <property type="term" value="F:phosphorelay sensor kinase activity"/>
    <property type="evidence" value="ECO:0007669"/>
    <property type="project" value="InterPro"/>
</dbReference>
<comment type="catalytic activity">
    <reaction evidence="1">
        <text>ATP + protein L-histidine = ADP + protein N-phospho-L-histidine.</text>
        <dbReference type="EC" id="2.7.13.3"/>
    </reaction>
</comment>
<dbReference type="AlphaFoldDB" id="A0A9E2L2P2"/>
<sequence length="551" mass="61901">MTGKIFRAILTVALIVLVISLLTVTGFLYDYFGTIQEKELRDQLNFAAVGTEALGISFLEKLRGENYRLTLIQEDGRVLFDTDADPQTVENHRDREEIQQAFWGGTGHSSRYSSTLTEKTTYEAVRLTDGTVLRISVSHYTSWLLLLGMIQPVLIIGLLAAVLSGLLASSMAKKVVAPLNTLDLEHPLENDTYPELSPLLHRIHVQHQEIEIQIKNLQQKNNEFQLVTDNMGEGLVLLNENGIVLTINTAAKKIFQTDDNCIGEDFLTVDRKQDLHNSISQALETGHCSLKSCRNNREYNFDINRIESEGKVLGAVMLIFDITLQSEGERRRREFTANVSHELKTPLQSIIGSTELLENNMVQHHDIPRFLGHIKKQATRLLHLIQDILRLSQLDEGIELNRETVDLRSLTEEIIDSLEVSAQEKNIHLNLEGNAHMQGMKSLLYEILYNLIDNGIKYNIPGGDVTVSLQETEKNIVVSVSDTGIGIPEEDHSRVFERFYRVDKSHSKSSGGTGLGLSIVKHGVELHKGQITVESEEKMGTTMTIVFPKSE</sequence>
<evidence type="ECO:0000256" key="4">
    <source>
        <dbReference type="ARBA" id="ARBA00022679"/>
    </source>
</evidence>
<dbReference type="InterPro" id="IPR035965">
    <property type="entry name" value="PAS-like_dom_sf"/>
</dbReference>
<dbReference type="PROSITE" id="PS50109">
    <property type="entry name" value="HIS_KIN"/>
    <property type="match status" value="1"/>
</dbReference>
<dbReference type="InterPro" id="IPR036097">
    <property type="entry name" value="HisK_dim/P_sf"/>
</dbReference>
<keyword evidence="7 9" id="KW-0472">Membrane</keyword>
<evidence type="ECO:0000256" key="3">
    <source>
        <dbReference type="ARBA" id="ARBA00022553"/>
    </source>
</evidence>
<protein>
    <recommendedName>
        <fullName evidence="2">histidine kinase</fullName>
        <ecNumber evidence="2">2.7.13.3</ecNumber>
    </recommendedName>
</protein>
<dbReference type="GO" id="GO:0016036">
    <property type="term" value="P:cellular response to phosphate starvation"/>
    <property type="evidence" value="ECO:0007669"/>
    <property type="project" value="TreeGrafter"/>
</dbReference>
<dbReference type="Pfam" id="PF00512">
    <property type="entry name" value="HisKA"/>
    <property type="match status" value="1"/>
</dbReference>
<dbReference type="InterPro" id="IPR005467">
    <property type="entry name" value="His_kinase_dom"/>
</dbReference>
<dbReference type="InterPro" id="IPR050351">
    <property type="entry name" value="BphY/WalK/GraS-like"/>
</dbReference>
<dbReference type="GO" id="GO:0005886">
    <property type="term" value="C:plasma membrane"/>
    <property type="evidence" value="ECO:0007669"/>
    <property type="project" value="TreeGrafter"/>
</dbReference>
<dbReference type="SUPFAM" id="SSF55785">
    <property type="entry name" value="PYP-like sensor domain (PAS domain)"/>
    <property type="match status" value="1"/>
</dbReference>
<evidence type="ECO:0000256" key="2">
    <source>
        <dbReference type="ARBA" id="ARBA00012438"/>
    </source>
</evidence>
<evidence type="ECO:0000256" key="5">
    <source>
        <dbReference type="ARBA" id="ARBA00022777"/>
    </source>
</evidence>
<comment type="caution">
    <text evidence="11">The sequence shown here is derived from an EMBL/GenBank/DDBJ whole genome shotgun (WGS) entry which is preliminary data.</text>
</comment>
<feature type="domain" description="Histidine kinase" evidence="10">
    <location>
        <begin position="338"/>
        <end position="551"/>
    </location>
</feature>
<dbReference type="PRINTS" id="PR00344">
    <property type="entry name" value="BCTRLSENSOR"/>
</dbReference>
<dbReference type="SUPFAM" id="SSF55874">
    <property type="entry name" value="ATPase domain of HSP90 chaperone/DNA topoisomerase II/histidine kinase"/>
    <property type="match status" value="1"/>
</dbReference>
<feature type="transmembrane region" description="Helical" evidence="9">
    <location>
        <begin position="143"/>
        <end position="168"/>
    </location>
</feature>
<dbReference type="InterPro" id="IPR003594">
    <property type="entry name" value="HATPase_dom"/>
</dbReference>
<evidence type="ECO:0000313" key="12">
    <source>
        <dbReference type="Proteomes" id="UP000823914"/>
    </source>
</evidence>
<dbReference type="GO" id="GO:0004721">
    <property type="term" value="F:phosphoprotein phosphatase activity"/>
    <property type="evidence" value="ECO:0007669"/>
    <property type="project" value="TreeGrafter"/>
</dbReference>
<evidence type="ECO:0000256" key="7">
    <source>
        <dbReference type="ARBA" id="ARBA00023136"/>
    </source>
</evidence>
<keyword evidence="8" id="KW-0175">Coiled coil</keyword>
<evidence type="ECO:0000256" key="1">
    <source>
        <dbReference type="ARBA" id="ARBA00000085"/>
    </source>
</evidence>
<dbReference type="FunFam" id="3.30.565.10:FF:000006">
    <property type="entry name" value="Sensor histidine kinase WalK"/>
    <property type="match status" value="1"/>
</dbReference>
<dbReference type="FunFam" id="1.10.287.130:FF:000001">
    <property type="entry name" value="Two-component sensor histidine kinase"/>
    <property type="match status" value="1"/>
</dbReference>
<feature type="coiled-coil region" evidence="8">
    <location>
        <begin position="200"/>
        <end position="227"/>
    </location>
</feature>
<dbReference type="SUPFAM" id="SSF47384">
    <property type="entry name" value="Homodimeric domain of signal transducing histidine kinase"/>
    <property type="match status" value="1"/>
</dbReference>
<evidence type="ECO:0000256" key="8">
    <source>
        <dbReference type="SAM" id="Coils"/>
    </source>
</evidence>